<evidence type="ECO:0000313" key="11">
    <source>
        <dbReference type="EMBL" id="EEA07480.1"/>
    </source>
</evidence>
<dbReference type="PROSITE" id="PS50294">
    <property type="entry name" value="WD_REPEATS_REGION"/>
    <property type="match status" value="3"/>
</dbReference>
<dbReference type="InterPro" id="IPR019775">
    <property type="entry name" value="WD40_repeat_CS"/>
</dbReference>
<sequence length="523" mass="59716">MTESNPTPNESLSYVLSINSAPDIEETSIANKPQSVDISKEKIQFLHISPSMFNINYHNQLKELSDSYKYDINNLNNKIKDSNEPKLNNNQDQLENTSAKKRKTKSKININGEYIGPWKFNPLDNTEDIVNELQIDLGKTENNKMELKLSTISSTPNNTNNEEQKADVSYVDIDTEINKKASSSKFLGKSRFDYQGRTWLTCPSNLNKPRHPDSSCYIPKKLYSTLIGHTMGVQTIRFIPKTGHMLLSASLDSTIRIWDITKNNNKCMYLYSGHEKAVRDIQFISNSEGICTDFYSCSYDKQTLLWDIEYGKIKGRFTNKKIPYCIAVHPNDETSFIVGCSNKKAVQFDSRSGNIVQEYNEHMGAVNTVTFCENGRKLVTTSDDKKMFIWDYGIPIVVKHIADTSMQSMPYVTLHPTKQFMACQSMDNQIVVYEAHSRFRLNKKKFIGLNNSGYAIQCDISPDGQFLASGDIKGKIYFWDWNNTKNYRIIQAHDGICIGCQWHPILPSRVATCGWDGTIKLWD</sequence>
<dbReference type="Pfam" id="PF00400">
    <property type="entry name" value="WD40"/>
    <property type="match status" value="5"/>
</dbReference>
<comment type="subcellular location">
    <subcellularLocation>
        <location evidence="1">Nucleus</location>
    </subcellularLocation>
</comment>
<evidence type="ECO:0000256" key="4">
    <source>
        <dbReference type="ARBA" id="ARBA00022728"/>
    </source>
</evidence>
<evidence type="ECO:0000256" key="1">
    <source>
        <dbReference type="ARBA" id="ARBA00004123"/>
    </source>
</evidence>
<dbReference type="PRINTS" id="PR00320">
    <property type="entry name" value="GPROTEINBRPT"/>
</dbReference>
<dbReference type="InterPro" id="IPR001680">
    <property type="entry name" value="WD40_rpt"/>
</dbReference>
<feature type="repeat" description="WD" evidence="9">
    <location>
        <begin position="359"/>
        <end position="391"/>
    </location>
</feature>
<evidence type="ECO:0000256" key="8">
    <source>
        <dbReference type="ARBA" id="ARBA00068146"/>
    </source>
</evidence>
<dbReference type="GO" id="GO:0003729">
    <property type="term" value="F:mRNA binding"/>
    <property type="evidence" value="ECO:0007669"/>
    <property type="project" value="TreeGrafter"/>
</dbReference>
<feature type="compositionally biased region" description="Polar residues" evidence="10">
    <location>
        <begin position="85"/>
        <end position="97"/>
    </location>
</feature>
<protein>
    <recommendedName>
        <fullName evidence="8">Pre-mRNA-processing factor 17</fullName>
    </recommendedName>
</protein>
<dbReference type="eggNOG" id="KOG0282">
    <property type="taxonomic scope" value="Eukaryota"/>
</dbReference>
<dbReference type="Proteomes" id="UP000001460">
    <property type="component" value="Unassembled WGS sequence"/>
</dbReference>
<dbReference type="Gene3D" id="2.130.10.10">
    <property type="entry name" value="YVTN repeat-like/Quinoprotein amine dehydrogenase"/>
    <property type="match status" value="1"/>
</dbReference>
<dbReference type="VEuPathDB" id="CryptoDB:CMU_036540"/>
<dbReference type="InterPro" id="IPR015943">
    <property type="entry name" value="WD40/YVTN_repeat-like_dom_sf"/>
</dbReference>
<dbReference type="InterPro" id="IPR032847">
    <property type="entry name" value="PRPF17"/>
</dbReference>
<dbReference type="OrthoDB" id="10257301at2759"/>
<name>B6AGY9_CRYMR</name>
<dbReference type="STRING" id="441375.B6AGY9"/>
<dbReference type="PANTHER" id="PTHR43979">
    <property type="entry name" value="PRE-MRNA-PROCESSING FACTOR 17"/>
    <property type="match status" value="1"/>
</dbReference>
<dbReference type="InterPro" id="IPR020472">
    <property type="entry name" value="WD40_PAC1"/>
</dbReference>
<dbReference type="GO" id="GO:0000398">
    <property type="term" value="P:mRNA splicing, via spliceosome"/>
    <property type="evidence" value="ECO:0007669"/>
    <property type="project" value="InterPro"/>
</dbReference>
<keyword evidence="12" id="KW-1185">Reference proteome</keyword>
<reference evidence="11" key="1">
    <citation type="submission" date="2008-06" db="EMBL/GenBank/DDBJ databases">
        <authorList>
            <person name="Lorenzi H."/>
            <person name="Inman J."/>
            <person name="Miller J."/>
            <person name="Schobel S."/>
            <person name="Amedeo P."/>
            <person name="Caler E.V."/>
            <person name="da Silva J."/>
        </authorList>
    </citation>
    <scope>NUCLEOTIDE SEQUENCE [LARGE SCALE GENOMIC DNA]</scope>
    <source>
        <strain evidence="11">RN66</strain>
    </source>
</reference>
<keyword evidence="5" id="KW-0677">Repeat</keyword>
<accession>B6AGY9</accession>
<dbReference type="CDD" id="cd00200">
    <property type="entry name" value="WD40"/>
    <property type="match status" value="1"/>
</dbReference>
<organism evidence="11 12">
    <name type="scientific">Cryptosporidium muris (strain RN66)</name>
    <dbReference type="NCBI Taxonomy" id="441375"/>
    <lineage>
        <taxon>Eukaryota</taxon>
        <taxon>Sar</taxon>
        <taxon>Alveolata</taxon>
        <taxon>Apicomplexa</taxon>
        <taxon>Conoidasida</taxon>
        <taxon>Coccidia</taxon>
        <taxon>Eucoccidiorida</taxon>
        <taxon>Eimeriorina</taxon>
        <taxon>Cryptosporidiidae</taxon>
        <taxon>Cryptosporidium</taxon>
    </lineage>
</organism>
<dbReference type="FunFam" id="2.130.10.10:FF:000034">
    <property type="entry name" value="Pre-mRNA-processing factor 17, putative"/>
    <property type="match status" value="1"/>
</dbReference>
<keyword evidence="3" id="KW-0507">mRNA processing</keyword>
<dbReference type="AlphaFoldDB" id="B6AGY9"/>
<dbReference type="GeneID" id="6996961"/>
<evidence type="ECO:0000256" key="6">
    <source>
        <dbReference type="ARBA" id="ARBA00023187"/>
    </source>
</evidence>
<dbReference type="SMART" id="SM00320">
    <property type="entry name" value="WD40"/>
    <property type="match status" value="6"/>
</dbReference>
<gene>
    <name evidence="11" type="ORF">CMU_036540</name>
</gene>
<evidence type="ECO:0000256" key="10">
    <source>
        <dbReference type="SAM" id="MobiDB-lite"/>
    </source>
</evidence>
<dbReference type="RefSeq" id="XP_002141829.1">
    <property type="nucleotide sequence ID" value="XM_002141793.1"/>
</dbReference>
<proteinExistence type="predicted"/>
<keyword evidence="6" id="KW-0508">mRNA splicing</keyword>
<evidence type="ECO:0000256" key="2">
    <source>
        <dbReference type="ARBA" id="ARBA00022574"/>
    </source>
</evidence>
<dbReference type="PANTHER" id="PTHR43979:SF1">
    <property type="entry name" value="PRE-MRNA-PROCESSING FACTOR 17"/>
    <property type="match status" value="1"/>
</dbReference>
<dbReference type="PROSITE" id="PS00678">
    <property type="entry name" value="WD_REPEATS_1"/>
    <property type="match status" value="1"/>
</dbReference>
<dbReference type="PROSITE" id="PS50082">
    <property type="entry name" value="WD_REPEATS_2"/>
    <property type="match status" value="3"/>
</dbReference>
<keyword evidence="2 9" id="KW-0853">WD repeat</keyword>
<feature type="repeat" description="WD" evidence="9">
    <location>
        <begin position="226"/>
        <end position="260"/>
    </location>
</feature>
<evidence type="ECO:0000256" key="3">
    <source>
        <dbReference type="ARBA" id="ARBA00022664"/>
    </source>
</evidence>
<dbReference type="OMA" id="AMWDVEA"/>
<dbReference type="EMBL" id="DS989733">
    <property type="protein sequence ID" value="EEA07480.1"/>
    <property type="molecule type" value="Genomic_DNA"/>
</dbReference>
<evidence type="ECO:0000256" key="5">
    <source>
        <dbReference type="ARBA" id="ARBA00022737"/>
    </source>
</evidence>
<dbReference type="SUPFAM" id="SSF50978">
    <property type="entry name" value="WD40 repeat-like"/>
    <property type="match status" value="1"/>
</dbReference>
<feature type="repeat" description="WD" evidence="9">
    <location>
        <begin position="490"/>
        <end position="523"/>
    </location>
</feature>
<dbReference type="InterPro" id="IPR036322">
    <property type="entry name" value="WD40_repeat_dom_sf"/>
</dbReference>
<evidence type="ECO:0000256" key="7">
    <source>
        <dbReference type="ARBA" id="ARBA00023242"/>
    </source>
</evidence>
<keyword evidence="4" id="KW-0747">Spliceosome</keyword>
<evidence type="ECO:0000313" key="12">
    <source>
        <dbReference type="Proteomes" id="UP000001460"/>
    </source>
</evidence>
<keyword evidence="7" id="KW-0539">Nucleus</keyword>
<dbReference type="GO" id="GO:0071013">
    <property type="term" value="C:catalytic step 2 spliceosome"/>
    <property type="evidence" value="ECO:0007669"/>
    <property type="project" value="InterPro"/>
</dbReference>
<feature type="region of interest" description="Disordered" evidence="10">
    <location>
        <begin position="77"/>
        <end position="105"/>
    </location>
</feature>
<evidence type="ECO:0000256" key="9">
    <source>
        <dbReference type="PROSITE-ProRule" id="PRU00221"/>
    </source>
</evidence>